<feature type="region of interest" description="Disordered" evidence="1">
    <location>
        <begin position="79"/>
        <end position="98"/>
    </location>
</feature>
<dbReference type="EMBL" id="BPLR01020772">
    <property type="protein sequence ID" value="GIX82345.1"/>
    <property type="molecule type" value="Genomic_DNA"/>
</dbReference>
<keyword evidence="3" id="KW-1185">Reference proteome</keyword>
<comment type="caution">
    <text evidence="2">The sequence shown here is derived from an EMBL/GenBank/DDBJ whole genome shotgun (WGS) entry which is preliminary data.</text>
</comment>
<sequence>MHFGGPCIAVGTRQALYTIHYKSRCGDLLKKDENVSSPVVSAEISLFFGVITVRPKRTKNYTTSEMTLELIAPAEDVPASHEIQPTLERGQIEVPTES</sequence>
<gene>
    <name evidence="2" type="ORF">CEXT_393171</name>
</gene>
<proteinExistence type="predicted"/>
<accession>A0AAV4NC41</accession>
<evidence type="ECO:0000313" key="2">
    <source>
        <dbReference type="EMBL" id="GIX82345.1"/>
    </source>
</evidence>
<dbReference type="AlphaFoldDB" id="A0AAV4NC41"/>
<organism evidence="2 3">
    <name type="scientific">Caerostris extrusa</name>
    <name type="common">Bark spider</name>
    <name type="synonym">Caerostris bankana</name>
    <dbReference type="NCBI Taxonomy" id="172846"/>
    <lineage>
        <taxon>Eukaryota</taxon>
        <taxon>Metazoa</taxon>
        <taxon>Ecdysozoa</taxon>
        <taxon>Arthropoda</taxon>
        <taxon>Chelicerata</taxon>
        <taxon>Arachnida</taxon>
        <taxon>Araneae</taxon>
        <taxon>Araneomorphae</taxon>
        <taxon>Entelegynae</taxon>
        <taxon>Araneoidea</taxon>
        <taxon>Araneidae</taxon>
        <taxon>Caerostris</taxon>
    </lineage>
</organism>
<name>A0AAV4NC41_CAEEX</name>
<evidence type="ECO:0000256" key="1">
    <source>
        <dbReference type="SAM" id="MobiDB-lite"/>
    </source>
</evidence>
<dbReference type="Proteomes" id="UP001054945">
    <property type="component" value="Unassembled WGS sequence"/>
</dbReference>
<evidence type="ECO:0000313" key="3">
    <source>
        <dbReference type="Proteomes" id="UP001054945"/>
    </source>
</evidence>
<reference evidence="2 3" key="1">
    <citation type="submission" date="2021-06" db="EMBL/GenBank/DDBJ databases">
        <title>Caerostris extrusa draft genome.</title>
        <authorList>
            <person name="Kono N."/>
            <person name="Arakawa K."/>
        </authorList>
    </citation>
    <scope>NUCLEOTIDE SEQUENCE [LARGE SCALE GENOMIC DNA]</scope>
</reference>
<protein>
    <submittedName>
        <fullName evidence="2">Uncharacterized protein</fullName>
    </submittedName>
</protein>